<dbReference type="AlphaFoldDB" id="A0A0P8BVY2"/>
<evidence type="ECO:0000313" key="2">
    <source>
        <dbReference type="EMBL" id="KPQ33033.1"/>
    </source>
</evidence>
<evidence type="ECO:0000256" key="1">
    <source>
        <dbReference type="SAM" id="MobiDB-lite"/>
    </source>
</evidence>
<evidence type="ECO:0000313" key="3">
    <source>
        <dbReference type="Proteomes" id="UP000050465"/>
    </source>
</evidence>
<dbReference type="EMBL" id="LJZR01000040">
    <property type="protein sequence ID" value="KPQ33033.1"/>
    <property type="molecule type" value="Genomic_DNA"/>
</dbReference>
<accession>A0A0P8BVY2</accession>
<feature type="region of interest" description="Disordered" evidence="1">
    <location>
        <begin position="1"/>
        <end position="21"/>
    </location>
</feature>
<name>A0A0P8BVY2_9CYAN</name>
<comment type="caution">
    <text evidence="2">The sequence shown here is derived from an EMBL/GenBank/DDBJ whole genome shotgun (WGS) entry which is preliminary data.</text>
</comment>
<evidence type="ECO:0008006" key="4">
    <source>
        <dbReference type="Google" id="ProtNLM"/>
    </source>
</evidence>
<proteinExistence type="predicted"/>
<protein>
    <recommendedName>
        <fullName evidence="4">DUF1819 family protein</fullName>
    </recommendedName>
</protein>
<dbReference type="Gene3D" id="1.10.3540.10">
    <property type="entry name" value="uncharacterized protein from magnetospirillum magneticum domain"/>
    <property type="match status" value="1"/>
</dbReference>
<gene>
    <name evidence="2" type="ORF">HLUCCA11_19935</name>
</gene>
<dbReference type="STRING" id="1666911.HLUCCA11_19935"/>
<dbReference type="Proteomes" id="UP000050465">
    <property type="component" value="Unassembled WGS sequence"/>
</dbReference>
<feature type="compositionally biased region" description="Polar residues" evidence="1">
    <location>
        <begin position="1"/>
        <end position="15"/>
    </location>
</feature>
<reference evidence="2 3" key="1">
    <citation type="submission" date="2015-09" db="EMBL/GenBank/DDBJ databases">
        <title>Identification and resolution of microdiversity through metagenomic sequencing of parallel consortia.</title>
        <authorList>
            <person name="Nelson W.C."/>
            <person name="Romine M.F."/>
            <person name="Lindemann S.R."/>
        </authorList>
    </citation>
    <scope>NUCLEOTIDE SEQUENCE [LARGE SCALE GENOMIC DNA]</scope>
    <source>
        <strain evidence="2">Ana</strain>
    </source>
</reference>
<dbReference type="InterPro" id="IPR023137">
    <property type="entry name" value="BrxA_sf"/>
</dbReference>
<sequence length="309" mass="34982">MSSKAKTIKASSPQSKAPEDTKIQPIYGAEVVQFHTRLLRVSLALDESRAYWEQQAADLSLQDKQGKRAERAFESRWFGSKSLERVRQLLADFSHRYDAYPASLKVLTGWQPSDPTTRQNICHWHLQLADPMYRAFSGDFLEQRRSRSMPGESQLGAIAVSIDRDIAARWVRQNLQTEWATATILRMATALITCATAAGLCKTTAGTRVLTYPKVTDAALTYWLYFLKDLRFEGTLLSNPYFASVGLGEGFLEPRLRQLSALKFSRMGDLSEFNWQYADIERWAESELGIPVPEIPTKIQPAIQPETKV</sequence>
<organism evidence="2 3">
    <name type="scientific">Phormidesmis priestleyi Ana</name>
    <dbReference type="NCBI Taxonomy" id="1666911"/>
    <lineage>
        <taxon>Bacteria</taxon>
        <taxon>Bacillati</taxon>
        <taxon>Cyanobacteriota</taxon>
        <taxon>Cyanophyceae</taxon>
        <taxon>Leptolyngbyales</taxon>
        <taxon>Leptolyngbyaceae</taxon>
        <taxon>Phormidesmis</taxon>
    </lineage>
</organism>